<dbReference type="EMBL" id="CABVHP010000016">
    <property type="protein sequence ID" value="VVO25949.1"/>
    <property type="molecule type" value="Genomic_DNA"/>
</dbReference>
<evidence type="ECO:0000313" key="1">
    <source>
        <dbReference type="EMBL" id="VVO25949.1"/>
    </source>
</evidence>
<dbReference type="Proteomes" id="UP000326557">
    <property type="component" value="Unassembled WGS sequence"/>
</dbReference>
<organism evidence="1 2">
    <name type="scientific">Pseudomonas fluorescens</name>
    <dbReference type="NCBI Taxonomy" id="294"/>
    <lineage>
        <taxon>Bacteria</taxon>
        <taxon>Pseudomonadati</taxon>
        <taxon>Pseudomonadota</taxon>
        <taxon>Gammaproteobacteria</taxon>
        <taxon>Pseudomonadales</taxon>
        <taxon>Pseudomonadaceae</taxon>
        <taxon>Pseudomonas</taxon>
    </lineage>
</organism>
<dbReference type="AlphaFoldDB" id="A0A5E7EGX2"/>
<reference evidence="1 2" key="1">
    <citation type="submission" date="2019-09" db="EMBL/GenBank/DDBJ databases">
        <authorList>
            <person name="Chandra G."/>
            <person name="Truman W A."/>
        </authorList>
    </citation>
    <scope>NUCLEOTIDE SEQUENCE [LARGE SCALE GENOMIC DNA]</scope>
    <source>
        <strain evidence="1">PS704</strain>
    </source>
</reference>
<proteinExistence type="predicted"/>
<name>A0A5E7EGX2_PSEFL</name>
<sequence length="141" mass="16324">MLELSCVGNCDRRLIPIKQFVPIGYEEISSTLGQQMQSDRALGDRVLFQFRQYRFTKSRSTMLLANDQRAKQEIVTGTLQPAISNQFPVYVEVVELPPWRAHIIEGQSGLTQRITELIQTARFYFNHLHRQGSYRLTCTQC</sequence>
<accession>A0A5E7EGX2</accession>
<gene>
    <name evidence="1" type="ORF">PS704_04607</name>
</gene>
<protein>
    <submittedName>
        <fullName evidence="1">Uncharacterized protein</fullName>
    </submittedName>
</protein>
<evidence type="ECO:0000313" key="2">
    <source>
        <dbReference type="Proteomes" id="UP000326557"/>
    </source>
</evidence>